<dbReference type="EMBL" id="MDHJ01000001">
    <property type="protein sequence ID" value="OUE09021.1"/>
    <property type="molecule type" value="Genomic_DNA"/>
</dbReference>
<organism evidence="1 2">
    <name type="scientific">Clavibacter michiganensis</name>
    <dbReference type="NCBI Taxonomy" id="28447"/>
    <lineage>
        <taxon>Bacteria</taxon>
        <taxon>Bacillati</taxon>
        <taxon>Actinomycetota</taxon>
        <taxon>Actinomycetes</taxon>
        <taxon>Micrococcales</taxon>
        <taxon>Microbacteriaceae</taxon>
        <taxon>Clavibacter</taxon>
    </lineage>
</organism>
<name>A0A251XU26_9MICO</name>
<proteinExistence type="predicted"/>
<gene>
    <name evidence="1" type="ORF">CMsap09_08765</name>
</gene>
<evidence type="ECO:0000313" key="1">
    <source>
        <dbReference type="EMBL" id="OUE09021.1"/>
    </source>
</evidence>
<dbReference type="AlphaFoldDB" id="A0A251XU26"/>
<reference evidence="1 2" key="1">
    <citation type="submission" date="2016-08" db="EMBL/GenBank/DDBJ databases">
        <title>Genome sequence of Clavibacter michiganensis spp. strain CASJ009.</title>
        <authorList>
            <person name="Thapa S.P."/>
            <person name="Coaker G."/>
        </authorList>
    </citation>
    <scope>NUCLEOTIDE SEQUENCE [LARGE SCALE GENOMIC DNA]</scope>
    <source>
        <strain evidence="1">CASJ009</strain>
    </source>
</reference>
<sequence length="44" mass="4737">MTHEQQRIGLRRLGLLPAGTGGEDPDEDFAFGLDLLVRGLSTLA</sequence>
<comment type="caution">
    <text evidence="1">The sequence shown here is derived from an EMBL/GenBank/DDBJ whole genome shotgun (WGS) entry which is preliminary data.</text>
</comment>
<protein>
    <submittedName>
        <fullName evidence="1">Uncharacterized protein</fullName>
    </submittedName>
</protein>
<dbReference type="Proteomes" id="UP000195106">
    <property type="component" value="Unassembled WGS sequence"/>
</dbReference>
<evidence type="ECO:0000313" key="2">
    <source>
        <dbReference type="Proteomes" id="UP000195106"/>
    </source>
</evidence>
<accession>A0A251XU26</accession>